<evidence type="ECO:0000313" key="6">
    <source>
        <dbReference type="Proteomes" id="UP000253090"/>
    </source>
</evidence>
<evidence type="ECO:0000313" key="5">
    <source>
        <dbReference type="EMBL" id="RCX18677.1"/>
    </source>
</evidence>
<dbReference type="Proteomes" id="UP000253090">
    <property type="component" value="Unassembled WGS sequence"/>
</dbReference>
<feature type="transmembrane region" description="Helical" evidence="3">
    <location>
        <begin position="42"/>
        <end position="65"/>
    </location>
</feature>
<feature type="transmembrane region" description="Helical" evidence="3">
    <location>
        <begin position="307"/>
        <end position="331"/>
    </location>
</feature>
<keyword evidence="6" id="KW-1185">Reference proteome</keyword>
<dbReference type="GO" id="GO:0016747">
    <property type="term" value="F:acyltransferase activity, transferring groups other than amino-acyl groups"/>
    <property type="evidence" value="ECO:0007669"/>
    <property type="project" value="InterPro"/>
</dbReference>
<feature type="transmembrane region" description="Helical" evidence="3">
    <location>
        <begin position="86"/>
        <end position="106"/>
    </location>
</feature>
<feature type="domain" description="Acyltransferase 3" evidence="4">
    <location>
        <begin position="8"/>
        <end position="324"/>
    </location>
</feature>
<feature type="transmembrane region" description="Helical" evidence="3">
    <location>
        <begin position="217"/>
        <end position="236"/>
    </location>
</feature>
<evidence type="ECO:0000256" key="1">
    <source>
        <dbReference type="ARBA" id="ARBA00004370"/>
    </source>
</evidence>
<feature type="transmembrane region" description="Helical" evidence="3">
    <location>
        <begin position="242"/>
        <end position="265"/>
    </location>
</feature>
<feature type="transmembrane region" description="Helical" evidence="3">
    <location>
        <begin position="139"/>
        <end position="160"/>
    </location>
</feature>
<comment type="subcellular location">
    <subcellularLocation>
        <location evidence="1">Membrane</location>
    </subcellularLocation>
</comment>
<dbReference type="OrthoDB" id="290051at2"/>
<comment type="caution">
    <text evidence="5">The sequence shown here is derived from an EMBL/GenBank/DDBJ whole genome shotgun (WGS) entry which is preliminary data.</text>
</comment>
<organism evidence="5 6">
    <name type="scientific">Fontibacillus phaseoli</name>
    <dbReference type="NCBI Taxonomy" id="1416533"/>
    <lineage>
        <taxon>Bacteria</taxon>
        <taxon>Bacillati</taxon>
        <taxon>Bacillota</taxon>
        <taxon>Bacilli</taxon>
        <taxon>Bacillales</taxon>
        <taxon>Paenibacillaceae</taxon>
        <taxon>Fontibacillus</taxon>
    </lineage>
</organism>
<feature type="transmembrane region" description="Helical" evidence="3">
    <location>
        <begin position="12"/>
        <end position="30"/>
    </location>
</feature>
<accession>A0A369BDY1</accession>
<comment type="similarity">
    <text evidence="2">Belongs to the acyltransferase 3 family.</text>
</comment>
<name>A0A369BDY1_9BACL</name>
<sequence>MKNANYTLMGLRGLLALSVVIYHIYVSAVLEGYIPEIPKENFLYLINYAGPISVNLFFVISGYLITQSLLNKRTFGEFAANRFLRIYPVFFVIHLIIFMVGPVIGYKWMDGIGAGEYLIQFFSNALLLPGMFPLPIAQIVAWSLSYELFFYIIAGMFWLISRNSKLPKAGKGLLYALMVAAVAVIIYYRKDFSFFAVGVALYFGQNGIKKRWKPIKWCYFNGVILLAAIYISYYAMAFPIAVALVLSFLLFIPVIMEYGFLSLFLRTGWMRYLGTISFSLYMWHTMVMFPLKIIVPNIGGLLGTNALAFSIYALLSLGIALLLSHVSYQYIEVRLTNALKSKWSKKRASSI</sequence>
<dbReference type="RefSeq" id="WP_114497536.1">
    <property type="nucleotide sequence ID" value="NZ_QPJW01000006.1"/>
</dbReference>
<reference evidence="5 6" key="1">
    <citation type="submission" date="2018-07" db="EMBL/GenBank/DDBJ databases">
        <title>Genomic Encyclopedia of Type Strains, Phase III (KMG-III): the genomes of soil and plant-associated and newly described type strains.</title>
        <authorList>
            <person name="Whitman W."/>
        </authorList>
    </citation>
    <scope>NUCLEOTIDE SEQUENCE [LARGE SCALE GENOMIC DNA]</scope>
    <source>
        <strain evidence="5 6">CECT 8333</strain>
    </source>
</reference>
<evidence type="ECO:0000256" key="3">
    <source>
        <dbReference type="SAM" id="Phobius"/>
    </source>
</evidence>
<feature type="transmembrane region" description="Helical" evidence="3">
    <location>
        <begin position="172"/>
        <end position="188"/>
    </location>
</feature>
<dbReference type="InterPro" id="IPR050879">
    <property type="entry name" value="Acyltransferase_3"/>
</dbReference>
<evidence type="ECO:0000259" key="4">
    <source>
        <dbReference type="Pfam" id="PF01757"/>
    </source>
</evidence>
<dbReference type="PANTHER" id="PTHR23028:SF131">
    <property type="entry name" value="BLR2367 PROTEIN"/>
    <property type="match status" value="1"/>
</dbReference>
<dbReference type="InterPro" id="IPR002656">
    <property type="entry name" value="Acyl_transf_3_dom"/>
</dbReference>
<protein>
    <submittedName>
        <fullName evidence="5">Peptidoglycan/LPS O-acetylase OafA/YrhL</fullName>
    </submittedName>
</protein>
<keyword evidence="3" id="KW-0812">Transmembrane</keyword>
<dbReference type="AlphaFoldDB" id="A0A369BDY1"/>
<keyword evidence="3" id="KW-0472">Membrane</keyword>
<proteinExistence type="inferred from homology"/>
<dbReference type="Pfam" id="PF01757">
    <property type="entry name" value="Acyl_transf_3"/>
    <property type="match status" value="1"/>
</dbReference>
<evidence type="ECO:0000256" key="2">
    <source>
        <dbReference type="ARBA" id="ARBA00007400"/>
    </source>
</evidence>
<keyword evidence="3" id="KW-1133">Transmembrane helix</keyword>
<dbReference type="PANTHER" id="PTHR23028">
    <property type="entry name" value="ACETYLTRANSFERASE"/>
    <property type="match status" value="1"/>
</dbReference>
<dbReference type="GO" id="GO:0016020">
    <property type="term" value="C:membrane"/>
    <property type="evidence" value="ECO:0007669"/>
    <property type="project" value="TreeGrafter"/>
</dbReference>
<gene>
    <name evidence="5" type="ORF">DFP94_106211</name>
</gene>
<dbReference type="EMBL" id="QPJW01000006">
    <property type="protein sequence ID" value="RCX18677.1"/>
    <property type="molecule type" value="Genomic_DNA"/>
</dbReference>
<feature type="transmembrane region" description="Helical" evidence="3">
    <location>
        <begin position="272"/>
        <end position="295"/>
    </location>
</feature>
<dbReference type="GO" id="GO:0000271">
    <property type="term" value="P:polysaccharide biosynthetic process"/>
    <property type="evidence" value="ECO:0007669"/>
    <property type="project" value="TreeGrafter"/>
</dbReference>